<dbReference type="InterPro" id="IPR001173">
    <property type="entry name" value="Glyco_trans_2-like"/>
</dbReference>
<accession>A0ABY2LTB1</accession>
<protein>
    <submittedName>
        <fullName evidence="5">Glycosyltransferase family 2 protein</fullName>
    </submittedName>
</protein>
<evidence type="ECO:0000259" key="4">
    <source>
        <dbReference type="Pfam" id="PF00535"/>
    </source>
</evidence>
<evidence type="ECO:0000256" key="2">
    <source>
        <dbReference type="ARBA" id="ARBA00022676"/>
    </source>
</evidence>
<name>A0ABY2LTB1_9LEPT</name>
<gene>
    <name evidence="5" type="ORF">EHQ31_01715</name>
</gene>
<sequence>MLLAIDSDPSVGVVIVCFNPDLNEVENLLIKISNKNVFPVLVDNFSSNTDRVMLEKLAKKYSAKIIFLPENYGIAKAQNLGIIECKKENFDFILFFDQDSDPDKSLILKLIEAYKKLSQDVKVKIGILGSRYNDPRQNNPPPFLRFVGLRMIRCNCKYEDSLVPVDYVIASGSMVSMPALNEIGDMREDLFIDYVDIEWGLRAKNKGFQNYGVCNALMNHSLGDKPRKFLNKNIPIHSPLRHYYHFRNAILLYKVDWIPLNWKLVDCYRLILKFVFYSIFTEKPLEHFKMMIRGIIHGIFGRSGKF</sequence>
<comment type="similarity">
    <text evidence="1">Belongs to the glycosyltransferase 2 family.</text>
</comment>
<dbReference type="Proteomes" id="UP000297465">
    <property type="component" value="Unassembled WGS sequence"/>
</dbReference>
<keyword evidence="3" id="KW-0808">Transferase</keyword>
<evidence type="ECO:0000313" key="6">
    <source>
        <dbReference type="Proteomes" id="UP000297465"/>
    </source>
</evidence>
<evidence type="ECO:0000256" key="1">
    <source>
        <dbReference type="ARBA" id="ARBA00006739"/>
    </source>
</evidence>
<dbReference type="PANTHER" id="PTHR43179">
    <property type="entry name" value="RHAMNOSYLTRANSFERASE WBBL"/>
    <property type="match status" value="1"/>
</dbReference>
<dbReference type="EMBL" id="RQFO01000004">
    <property type="protein sequence ID" value="TGL05462.1"/>
    <property type="molecule type" value="Genomic_DNA"/>
</dbReference>
<dbReference type="InterPro" id="IPR029044">
    <property type="entry name" value="Nucleotide-diphossugar_trans"/>
</dbReference>
<dbReference type="SUPFAM" id="SSF53448">
    <property type="entry name" value="Nucleotide-diphospho-sugar transferases"/>
    <property type="match status" value="1"/>
</dbReference>
<evidence type="ECO:0000256" key="3">
    <source>
        <dbReference type="ARBA" id="ARBA00022679"/>
    </source>
</evidence>
<feature type="domain" description="Glycosyltransferase 2-like" evidence="4">
    <location>
        <begin position="13"/>
        <end position="121"/>
    </location>
</feature>
<keyword evidence="2" id="KW-0328">Glycosyltransferase</keyword>
<evidence type="ECO:0000313" key="5">
    <source>
        <dbReference type="EMBL" id="TGL05462.1"/>
    </source>
</evidence>
<dbReference type="CDD" id="cd02526">
    <property type="entry name" value="GT2_RfbF_like"/>
    <property type="match status" value="1"/>
</dbReference>
<dbReference type="Pfam" id="PF00535">
    <property type="entry name" value="Glycos_transf_2"/>
    <property type="match status" value="1"/>
</dbReference>
<organism evidence="5 6">
    <name type="scientific">Leptospira montravelensis</name>
    <dbReference type="NCBI Taxonomy" id="2484961"/>
    <lineage>
        <taxon>Bacteria</taxon>
        <taxon>Pseudomonadati</taxon>
        <taxon>Spirochaetota</taxon>
        <taxon>Spirochaetia</taxon>
        <taxon>Leptospirales</taxon>
        <taxon>Leptospiraceae</taxon>
        <taxon>Leptospira</taxon>
    </lineage>
</organism>
<keyword evidence="6" id="KW-1185">Reference proteome</keyword>
<dbReference type="Gene3D" id="3.90.550.10">
    <property type="entry name" value="Spore Coat Polysaccharide Biosynthesis Protein SpsA, Chain A"/>
    <property type="match status" value="1"/>
</dbReference>
<dbReference type="InterPro" id="IPR006446">
    <property type="entry name" value="RhaTrfase"/>
</dbReference>
<proteinExistence type="inferred from homology"/>
<dbReference type="NCBIfam" id="TIGR01556">
    <property type="entry name" value="rhamnosyltran"/>
    <property type="match status" value="1"/>
</dbReference>
<comment type="caution">
    <text evidence="5">The sequence shown here is derived from an EMBL/GenBank/DDBJ whole genome shotgun (WGS) entry which is preliminary data.</text>
</comment>
<dbReference type="PANTHER" id="PTHR43179:SF12">
    <property type="entry name" value="GALACTOFURANOSYLTRANSFERASE GLFT2"/>
    <property type="match status" value="1"/>
</dbReference>
<reference evidence="6" key="1">
    <citation type="journal article" date="2019" name="PLoS Negl. Trop. Dis.">
        <title>Revisiting the worldwide diversity of Leptospira species in the environment.</title>
        <authorList>
            <person name="Vincent A.T."/>
            <person name="Schiettekatte O."/>
            <person name="Bourhy P."/>
            <person name="Veyrier F.J."/>
            <person name="Picardeau M."/>
        </authorList>
    </citation>
    <scope>NUCLEOTIDE SEQUENCE [LARGE SCALE GENOMIC DNA]</scope>
    <source>
        <strain evidence="6">201800278</strain>
    </source>
</reference>